<reference evidence="4" key="1">
    <citation type="submission" date="2024-04" db="EMBL/GenBank/DDBJ databases">
        <title>Salinicola lusitanus LLJ914,a marine bacterium isolated from the Okinawa Trough.</title>
        <authorList>
            <person name="Li J."/>
        </authorList>
    </citation>
    <scope>NUCLEOTIDE SEQUENCE [LARGE SCALE GENOMIC DNA]</scope>
</reference>
<keyword evidence="4" id="KW-1185">Reference proteome</keyword>
<keyword evidence="2" id="KW-0732">Signal</keyword>
<name>A0AAW0Q0K6_9GOBI</name>
<accession>A0AAW0Q0K6</accession>
<dbReference type="InterPro" id="IPR033207">
    <property type="entry name" value="CCP110"/>
</dbReference>
<organism evidence="3 4">
    <name type="scientific">Mugilogobius chulae</name>
    <name type="common">yellowstripe goby</name>
    <dbReference type="NCBI Taxonomy" id="88201"/>
    <lineage>
        <taxon>Eukaryota</taxon>
        <taxon>Metazoa</taxon>
        <taxon>Chordata</taxon>
        <taxon>Craniata</taxon>
        <taxon>Vertebrata</taxon>
        <taxon>Euteleostomi</taxon>
        <taxon>Actinopterygii</taxon>
        <taxon>Neopterygii</taxon>
        <taxon>Teleostei</taxon>
        <taxon>Neoteleostei</taxon>
        <taxon>Acanthomorphata</taxon>
        <taxon>Gobiaria</taxon>
        <taxon>Gobiiformes</taxon>
        <taxon>Gobioidei</taxon>
        <taxon>Gobiidae</taxon>
        <taxon>Gobionellinae</taxon>
        <taxon>Mugilogobius</taxon>
    </lineage>
</organism>
<gene>
    <name evidence="3" type="ORF">WMY93_003693</name>
</gene>
<feature type="region of interest" description="Disordered" evidence="1">
    <location>
        <begin position="285"/>
        <end position="316"/>
    </location>
</feature>
<dbReference type="PANTHER" id="PTHR13594">
    <property type="entry name" value="CENTRIOLAR COILED-COIL PROTEIN OF 110 KDA"/>
    <property type="match status" value="1"/>
</dbReference>
<dbReference type="GO" id="GO:0005814">
    <property type="term" value="C:centriole"/>
    <property type="evidence" value="ECO:0007669"/>
    <property type="project" value="InterPro"/>
</dbReference>
<dbReference type="GO" id="GO:0007099">
    <property type="term" value="P:centriole replication"/>
    <property type="evidence" value="ECO:0007669"/>
    <property type="project" value="InterPro"/>
</dbReference>
<feature type="signal peptide" evidence="2">
    <location>
        <begin position="1"/>
        <end position="19"/>
    </location>
</feature>
<evidence type="ECO:0000256" key="1">
    <source>
        <dbReference type="SAM" id="MobiDB-lite"/>
    </source>
</evidence>
<dbReference type="GO" id="GO:0032053">
    <property type="term" value="P:ciliary basal body organization"/>
    <property type="evidence" value="ECO:0007669"/>
    <property type="project" value="TreeGrafter"/>
</dbReference>
<proteinExistence type="predicted"/>
<dbReference type="Pfam" id="PF16025">
    <property type="entry name" value="CaM_bind"/>
    <property type="match status" value="1"/>
</dbReference>
<sequence length="631" mass="70760">MEILFVYVLLVSYLTLVQSEEIDRKLLCESCLTAAKEIEKALQDAPIKNRKTVIKKLMQGAVCYKLPEDKRSPCLHLFGLHQDEFRQALSGKDSKQLDILLCYEHSTACVGVKLQSFKDQRSTTLESDIEALLRENKDKVRFVKPIHSAGNKESSSDHRESCFGGDWIHASSSGPGWGQSVILFHGKPILPPQLTAELRQTMCNYREQAVQLEVQRQSQQRNRLIARVQDLLDQTQTKTCGIIEKAQSGKSPAISGYTLVTDSPGLTKDSGCDFLTASFSNTSTASFKTEEEAEKARTQEQSEDEEEDEDEDISLDSLLKKSREYVKQEQKVMHTAPSDISPLETTNSSPVIGFSLRHSPVGHLKTQNQPLHDPTHQHPASLSPILPDQHIHIPHKDFCPSRCAQKRRPRPISTGNIHFSFPIELADLIPRSPGRSAEGSADRDIFFGSAKSSHHRASLGQDFIDNFQFSQWNTNTAIEPCSPNDVLCSPNGHPGASQFRRRCHTLDSQLQSGHSAAECIDRSQERVPRFMAGVTWLGPNRRLPTVPINQSYNIESPSTSKTNLTPDSPKTFRNAPEAQTRAENTQRQAQALEDRQRHLENEHALHMSSCWLSKREKNSVSSWSTTKPRGD</sequence>
<protein>
    <recommendedName>
        <fullName evidence="5">Saposin B-type domain-containing protein</fullName>
    </recommendedName>
</protein>
<feature type="chain" id="PRO_5043530570" description="Saposin B-type domain-containing protein" evidence="2">
    <location>
        <begin position="20"/>
        <end position="631"/>
    </location>
</feature>
<dbReference type="PANTHER" id="PTHR13594:SF3">
    <property type="entry name" value="CENTRIOLAR COILED-COIL PROTEIN OF 110 KDA-LIKE ISOFORM X3"/>
    <property type="match status" value="1"/>
</dbReference>
<evidence type="ECO:0000256" key="2">
    <source>
        <dbReference type="SAM" id="SignalP"/>
    </source>
</evidence>
<feature type="compositionally biased region" description="Polar residues" evidence="1">
    <location>
        <begin position="551"/>
        <end position="568"/>
    </location>
</feature>
<feature type="compositionally biased region" description="Basic and acidic residues" evidence="1">
    <location>
        <begin position="288"/>
        <end position="300"/>
    </location>
</feature>
<evidence type="ECO:0000313" key="3">
    <source>
        <dbReference type="EMBL" id="KAK7940367.1"/>
    </source>
</evidence>
<dbReference type="AlphaFoldDB" id="A0AAW0Q0K6"/>
<feature type="region of interest" description="Disordered" evidence="1">
    <location>
        <begin position="551"/>
        <end position="592"/>
    </location>
</feature>
<comment type="caution">
    <text evidence="3">The sequence shown here is derived from an EMBL/GenBank/DDBJ whole genome shotgun (WGS) entry which is preliminary data.</text>
</comment>
<evidence type="ECO:0008006" key="5">
    <source>
        <dbReference type="Google" id="ProtNLM"/>
    </source>
</evidence>
<evidence type="ECO:0000313" key="4">
    <source>
        <dbReference type="Proteomes" id="UP001460270"/>
    </source>
</evidence>
<dbReference type="EMBL" id="JBBPFD010000002">
    <property type="protein sequence ID" value="KAK7940367.1"/>
    <property type="molecule type" value="Genomic_DNA"/>
</dbReference>
<feature type="compositionally biased region" description="Acidic residues" evidence="1">
    <location>
        <begin position="301"/>
        <end position="314"/>
    </location>
</feature>
<dbReference type="GO" id="GO:1903723">
    <property type="term" value="P:negative regulation of centriole elongation"/>
    <property type="evidence" value="ECO:0007669"/>
    <property type="project" value="TreeGrafter"/>
</dbReference>
<dbReference type="Proteomes" id="UP001460270">
    <property type="component" value="Unassembled WGS sequence"/>
</dbReference>
<dbReference type="GO" id="GO:0032465">
    <property type="term" value="P:regulation of cytokinesis"/>
    <property type="evidence" value="ECO:0007669"/>
    <property type="project" value="InterPro"/>
</dbReference>